<feature type="compositionally biased region" description="Basic residues" evidence="1">
    <location>
        <begin position="200"/>
        <end position="209"/>
    </location>
</feature>
<proteinExistence type="predicted"/>
<dbReference type="Pfam" id="PF00069">
    <property type="entry name" value="Pkinase"/>
    <property type="match status" value="1"/>
</dbReference>
<dbReference type="GO" id="GO:0005524">
    <property type="term" value="F:ATP binding"/>
    <property type="evidence" value="ECO:0007669"/>
    <property type="project" value="InterPro"/>
</dbReference>
<dbReference type="InterPro" id="IPR051681">
    <property type="entry name" value="Ser/Thr_Kinases-Pseudokinases"/>
</dbReference>
<keyword evidence="3" id="KW-0418">Kinase</keyword>
<accession>A0AAD8XTA1</accession>
<dbReference type="EMBL" id="JATAAI010000054">
    <property type="protein sequence ID" value="KAK1733117.1"/>
    <property type="molecule type" value="Genomic_DNA"/>
</dbReference>
<dbReference type="AlphaFoldDB" id="A0AAD8XTA1"/>
<name>A0AAD8XTA1_9STRA</name>
<comment type="caution">
    <text evidence="3">The sequence shown here is derived from an EMBL/GenBank/DDBJ whole genome shotgun (WGS) entry which is preliminary data.</text>
</comment>
<feature type="domain" description="Protein kinase" evidence="2">
    <location>
        <begin position="410"/>
        <end position="751"/>
    </location>
</feature>
<feature type="region of interest" description="Disordered" evidence="1">
    <location>
        <begin position="1"/>
        <end position="26"/>
    </location>
</feature>
<dbReference type="PROSITE" id="PS50011">
    <property type="entry name" value="PROTEIN_KINASE_DOM"/>
    <property type="match status" value="1"/>
</dbReference>
<feature type="region of interest" description="Disordered" evidence="1">
    <location>
        <begin position="281"/>
        <end position="336"/>
    </location>
</feature>
<reference evidence="3" key="1">
    <citation type="submission" date="2023-06" db="EMBL/GenBank/DDBJ databases">
        <title>Survivors Of The Sea: Transcriptome response of Skeletonema marinoi to long-term dormancy.</title>
        <authorList>
            <person name="Pinder M.I.M."/>
            <person name="Kourtchenko O."/>
            <person name="Robertson E.K."/>
            <person name="Larsson T."/>
            <person name="Maumus F."/>
            <person name="Osuna-Cruz C.M."/>
            <person name="Vancaester E."/>
            <person name="Stenow R."/>
            <person name="Vandepoele K."/>
            <person name="Ploug H."/>
            <person name="Bruchert V."/>
            <person name="Godhe A."/>
            <person name="Topel M."/>
        </authorList>
    </citation>
    <scope>NUCLEOTIDE SEQUENCE</scope>
    <source>
        <strain evidence="3">R05AC</strain>
    </source>
</reference>
<dbReference type="InterPro" id="IPR011009">
    <property type="entry name" value="Kinase-like_dom_sf"/>
</dbReference>
<dbReference type="PANTHER" id="PTHR44329:SF289">
    <property type="entry name" value="SERINE_THREONINE-PROTEIN KINASE VIK"/>
    <property type="match status" value="1"/>
</dbReference>
<dbReference type="PANTHER" id="PTHR44329">
    <property type="entry name" value="SERINE/THREONINE-PROTEIN KINASE TNNI3K-RELATED"/>
    <property type="match status" value="1"/>
</dbReference>
<feature type="compositionally biased region" description="Basic and acidic residues" evidence="1">
    <location>
        <begin position="321"/>
        <end position="336"/>
    </location>
</feature>
<dbReference type="Proteomes" id="UP001224775">
    <property type="component" value="Unassembled WGS sequence"/>
</dbReference>
<gene>
    <name evidence="3" type="ORF">QTG54_016255</name>
</gene>
<evidence type="ECO:0000259" key="2">
    <source>
        <dbReference type="PROSITE" id="PS50011"/>
    </source>
</evidence>
<dbReference type="SUPFAM" id="SSF56112">
    <property type="entry name" value="Protein kinase-like (PK-like)"/>
    <property type="match status" value="1"/>
</dbReference>
<sequence length="751" mass="84732">MSPNTKIDSSSPPTNGHQISSSAPCSTATGLISPFAHATTTTKRKGAHHHPSNPNNNNIHLHQNQTESDFSLPLGTPQIDTYQISHLTQARHRIKQSIIAQSPLLSSSDKEYIFPRFDKNELVLGDVLGSGGFGTVLEIQGIRLLTENTDDDNAADVTDANNNTKKNLKQQSRSRRRPSRIKCRSFDDSHLKQPTTTTTNKHHHVHRKSPVANITRGIRTKALSFNAKAHEVIPDVGHFFHHHRGSGSGAIGEEKECVETTAQEINEYQDGIPSAATWNGSELQQEQTAANEQEEQQQPRQQQQQQTPPKRQISRNFSLKAWRESDPGDEGKDAISLEEMERYKVEYSNSRHGAAAGGTSSSLSANIGEEEDGKFKAVVEDEGCDLQHQTDCLVDEVVCPGTNLSTVLEKSEERPSGSSQFSIYDTVDHTEHDDTNNDSQQQSQQRRRIVFFEPTSHYQGTIQQDKQYISENTTTPTGESRYVIKIIQPNIVQTDFKKFLQAAMDMATETKFLSVLSHPHILKMRAVGQGDFFSPEYFLVLDRLYDTLLDRIEGSWRVMADHLEHDFLVWGRASKVKSLWAERMGVMRDVAGALAYIHSLGIIYRDIKPENIGFDSRGVVKLFDFGLAKEVRKEDASPNGTYKLTPDTGSLRYMAPEVGNKWPYNFLADAYSFGIMLWEVTSLNRPFAMYTPNEIRDMVMKWGERPKVKDVWPERLKELMTSAWDSSFRKRPTMEAFRDALEEEVTEALHV</sequence>
<dbReference type="SMART" id="SM00220">
    <property type="entry name" value="S_TKc"/>
    <property type="match status" value="1"/>
</dbReference>
<protein>
    <submittedName>
        <fullName evidence="3">MAP3K-like serine/threonine kinase</fullName>
        <ecNumber evidence="3">2.7.11.-</ecNumber>
    </submittedName>
</protein>
<feature type="region of interest" description="Disordered" evidence="1">
    <location>
        <begin position="166"/>
        <end position="215"/>
    </location>
</feature>
<dbReference type="InterPro" id="IPR000719">
    <property type="entry name" value="Prot_kinase_dom"/>
</dbReference>
<dbReference type="Gene3D" id="1.10.510.10">
    <property type="entry name" value="Transferase(Phosphotransferase) domain 1"/>
    <property type="match status" value="1"/>
</dbReference>
<keyword evidence="4" id="KW-1185">Reference proteome</keyword>
<organism evidence="3 4">
    <name type="scientific">Skeletonema marinoi</name>
    <dbReference type="NCBI Taxonomy" id="267567"/>
    <lineage>
        <taxon>Eukaryota</taxon>
        <taxon>Sar</taxon>
        <taxon>Stramenopiles</taxon>
        <taxon>Ochrophyta</taxon>
        <taxon>Bacillariophyta</taxon>
        <taxon>Coscinodiscophyceae</taxon>
        <taxon>Thalassiosirophycidae</taxon>
        <taxon>Thalassiosirales</taxon>
        <taxon>Skeletonemataceae</taxon>
        <taxon>Skeletonema</taxon>
        <taxon>Skeletonema marinoi-dohrnii complex</taxon>
    </lineage>
</organism>
<evidence type="ECO:0000313" key="3">
    <source>
        <dbReference type="EMBL" id="KAK1733117.1"/>
    </source>
</evidence>
<feature type="compositionally biased region" description="Basic residues" evidence="1">
    <location>
        <begin position="42"/>
        <end position="51"/>
    </location>
</feature>
<feature type="region of interest" description="Disordered" evidence="1">
    <location>
        <begin position="39"/>
        <end position="61"/>
    </location>
</feature>
<feature type="compositionally biased region" description="Low complexity" evidence="1">
    <location>
        <begin position="52"/>
        <end position="61"/>
    </location>
</feature>
<dbReference type="EC" id="2.7.11.-" evidence="3"/>
<evidence type="ECO:0000256" key="1">
    <source>
        <dbReference type="SAM" id="MobiDB-lite"/>
    </source>
</evidence>
<feature type="compositionally biased region" description="Basic residues" evidence="1">
    <location>
        <begin position="166"/>
        <end position="183"/>
    </location>
</feature>
<keyword evidence="3" id="KW-0808">Transferase</keyword>
<feature type="compositionally biased region" description="Low complexity" evidence="1">
    <location>
        <begin position="284"/>
        <end position="311"/>
    </location>
</feature>
<dbReference type="GO" id="GO:0004674">
    <property type="term" value="F:protein serine/threonine kinase activity"/>
    <property type="evidence" value="ECO:0007669"/>
    <property type="project" value="TreeGrafter"/>
</dbReference>
<evidence type="ECO:0000313" key="4">
    <source>
        <dbReference type="Proteomes" id="UP001224775"/>
    </source>
</evidence>